<dbReference type="EMBL" id="QMBP01000002">
    <property type="protein sequence ID" value="RAZ91819.1"/>
    <property type="molecule type" value="Genomic_DNA"/>
</dbReference>
<sequence>MKLRALIVGWVSAVRDFVAPRYRPELHYMRGPGPAFARRPVMVQSRGEMQILRARPRHR</sequence>
<dbReference type="RefSeq" id="WP_112096174.1">
    <property type="nucleotide sequence ID" value="NZ_QMBP01000002.1"/>
</dbReference>
<dbReference type="Proteomes" id="UP000251558">
    <property type="component" value="Unassembled WGS sequence"/>
</dbReference>
<protein>
    <submittedName>
        <fullName evidence="1">Uncharacterized protein</fullName>
    </submittedName>
</protein>
<reference evidence="2" key="1">
    <citation type="submission" date="2018-06" db="EMBL/GenBank/DDBJ databases">
        <authorList>
            <person name="Helene L.C."/>
            <person name="Dall'Agnol R."/>
            <person name="Delamuta J.R."/>
            <person name="Hungria M."/>
        </authorList>
    </citation>
    <scope>NUCLEOTIDE SEQUENCE [LARGE SCALE GENOMIC DNA]</scope>
    <source>
        <strain evidence="2">AC99b</strain>
    </source>
</reference>
<comment type="caution">
    <text evidence="1">The sequence shown here is derived from an EMBL/GenBank/DDBJ whole genome shotgun (WGS) entry which is preliminary data.</text>
</comment>
<proteinExistence type="predicted"/>
<dbReference type="OrthoDB" id="8086182at2"/>
<name>A0A330HYQ3_9HYPH</name>
<keyword evidence="2" id="KW-1185">Reference proteome</keyword>
<dbReference type="AlphaFoldDB" id="A0A330HYQ3"/>
<reference evidence="1 2" key="2">
    <citation type="submission" date="2018-07" db="EMBL/GenBank/DDBJ databases">
        <title>Diversity of Mesorhizobium strains in Brazil.</title>
        <authorList>
            <person name="Helene L.C.F."/>
            <person name="Dall'Agnol R."/>
            <person name="Delamuta J.R.M."/>
            <person name="Hungria M."/>
        </authorList>
    </citation>
    <scope>NUCLEOTIDE SEQUENCE [LARGE SCALE GENOMIC DNA]</scope>
    <source>
        <strain evidence="1 2">AC99b</strain>
    </source>
</reference>
<accession>A0A330HYQ3</accession>
<evidence type="ECO:0000313" key="2">
    <source>
        <dbReference type="Proteomes" id="UP000251558"/>
    </source>
</evidence>
<evidence type="ECO:0000313" key="1">
    <source>
        <dbReference type="EMBL" id="RAZ91819.1"/>
    </source>
</evidence>
<gene>
    <name evidence="1" type="ORF">DPM33_04870</name>
</gene>
<organism evidence="1 2">
    <name type="scientific">Mesorhizobium hawassense</name>
    <dbReference type="NCBI Taxonomy" id="1209954"/>
    <lineage>
        <taxon>Bacteria</taxon>
        <taxon>Pseudomonadati</taxon>
        <taxon>Pseudomonadota</taxon>
        <taxon>Alphaproteobacteria</taxon>
        <taxon>Hyphomicrobiales</taxon>
        <taxon>Phyllobacteriaceae</taxon>
        <taxon>Mesorhizobium</taxon>
    </lineage>
</organism>